<keyword evidence="4" id="KW-1185">Reference proteome</keyword>
<evidence type="ECO:0000313" key="3">
    <source>
        <dbReference type="EMBL" id="KAL3313079.1"/>
    </source>
</evidence>
<dbReference type="Pfam" id="PF00102">
    <property type="entry name" value="Y_phosphatase"/>
    <property type="match status" value="1"/>
</dbReference>
<feature type="domain" description="Tyrosine-protein phosphatase" evidence="1">
    <location>
        <begin position="59"/>
        <end position="170"/>
    </location>
</feature>
<evidence type="ECO:0000259" key="2">
    <source>
        <dbReference type="PROSITE" id="PS50056"/>
    </source>
</evidence>
<feature type="domain" description="Tyrosine specific protein phosphatases" evidence="2">
    <location>
        <begin position="98"/>
        <end position="167"/>
    </location>
</feature>
<evidence type="ECO:0008006" key="5">
    <source>
        <dbReference type="Google" id="ProtNLM"/>
    </source>
</evidence>
<dbReference type="PROSITE" id="PS50055">
    <property type="entry name" value="TYR_PHOSPHATASE_PTP"/>
    <property type="match status" value="1"/>
</dbReference>
<dbReference type="Gene3D" id="3.90.190.10">
    <property type="entry name" value="Protein tyrosine phosphatase superfamily"/>
    <property type="match status" value="1"/>
</dbReference>
<gene>
    <name evidence="3" type="ORF">Ciccas_008323</name>
</gene>
<evidence type="ECO:0000313" key="4">
    <source>
        <dbReference type="Proteomes" id="UP001626550"/>
    </source>
</evidence>
<accession>A0ABD2Q0B1</accession>
<dbReference type="PROSITE" id="PS50056">
    <property type="entry name" value="TYR_PHOSPHATASE_2"/>
    <property type="match status" value="1"/>
</dbReference>
<dbReference type="PROSITE" id="PS00383">
    <property type="entry name" value="TYR_PHOSPHATASE_1"/>
    <property type="match status" value="1"/>
</dbReference>
<dbReference type="InterPro" id="IPR000387">
    <property type="entry name" value="Tyr_Pase_dom"/>
</dbReference>
<dbReference type="SUPFAM" id="SSF52799">
    <property type="entry name" value="(Phosphotyrosine protein) phosphatases II"/>
    <property type="match status" value="1"/>
</dbReference>
<sequence>MSTPSQGSWTEIGDGIAIRQRSLHASVPVMKSLSSGHTPETSLGCWIQRVMEVKYLSPRRRHLTQTASQSLFRTVNIFHYLGSWEHTPQIPHSCSQLASFVETIRLNRGLGSALMHCRDGATRSGLFLACYQMADCLVSDRFLDPFHLAKRLKLTRRAILSCPVSILLIR</sequence>
<proteinExistence type="predicted"/>
<dbReference type="Proteomes" id="UP001626550">
    <property type="component" value="Unassembled WGS sequence"/>
</dbReference>
<dbReference type="InterPro" id="IPR016130">
    <property type="entry name" value="Tyr_Pase_AS"/>
</dbReference>
<dbReference type="AlphaFoldDB" id="A0ABD2Q0B1"/>
<name>A0ABD2Q0B1_9PLAT</name>
<dbReference type="InterPro" id="IPR029021">
    <property type="entry name" value="Prot-tyrosine_phosphatase-like"/>
</dbReference>
<evidence type="ECO:0000259" key="1">
    <source>
        <dbReference type="PROSITE" id="PS50055"/>
    </source>
</evidence>
<dbReference type="InterPro" id="IPR000242">
    <property type="entry name" value="PTP_cat"/>
</dbReference>
<reference evidence="3 4" key="1">
    <citation type="submission" date="2024-11" db="EMBL/GenBank/DDBJ databases">
        <title>Adaptive evolution of stress response genes in parasites aligns with host niche diversity.</title>
        <authorList>
            <person name="Hahn C."/>
            <person name="Resl P."/>
        </authorList>
    </citation>
    <scope>NUCLEOTIDE SEQUENCE [LARGE SCALE GENOMIC DNA]</scope>
    <source>
        <strain evidence="3">EGGRZ-B1_66</strain>
        <tissue evidence="3">Body</tissue>
    </source>
</reference>
<comment type="caution">
    <text evidence="3">The sequence shown here is derived from an EMBL/GenBank/DDBJ whole genome shotgun (WGS) entry which is preliminary data.</text>
</comment>
<protein>
    <recommendedName>
        <fullName evidence="5">Tyrosine specific protein phosphatases domain-containing protein</fullName>
    </recommendedName>
</protein>
<organism evidence="3 4">
    <name type="scientific">Cichlidogyrus casuarinus</name>
    <dbReference type="NCBI Taxonomy" id="1844966"/>
    <lineage>
        <taxon>Eukaryota</taxon>
        <taxon>Metazoa</taxon>
        <taxon>Spiralia</taxon>
        <taxon>Lophotrochozoa</taxon>
        <taxon>Platyhelminthes</taxon>
        <taxon>Monogenea</taxon>
        <taxon>Monopisthocotylea</taxon>
        <taxon>Dactylogyridea</taxon>
        <taxon>Ancyrocephalidae</taxon>
        <taxon>Cichlidogyrus</taxon>
    </lineage>
</organism>
<dbReference type="EMBL" id="JBJKFK010001443">
    <property type="protein sequence ID" value="KAL3313079.1"/>
    <property type="molecule type" value="Genomic_DNA"/>
</dbReference>